<dbReference type="PANTHER" id="PTHR48207">
    <property type="entry name" value="SUCCINATE--HYDROXYMETHYLGLUTARATE COA-TRANSFERASE"/>
    <property type="match status" value="1"/>
</dbReference>
<dbReference type="InterPro" id="IPR003673">
    <property type="entry name" value="CoA-Trfase_fam_III"/>
</dbReference>
<comment type="caution">
    <text evidence="2">The sequence shown here is derived from an EMBL/GenBank/DDBJ whole genome shotgun (WGS) entry which is preliminary data.</text>
</comment>
<evidence type="ECO:0000256" key="1">
    <source>
        <dbReference type="ARBA" id="ARBA00022679"/>
    </source>
</evidence>
<dbReference type="GO" id="GO:0008410">
    <property type="term" value="F:CoA-transferase activity"/>
    <property type="evidence" value="ECO:0007669"/>
    <property type="project" value="TreeGrafter"/>
</dbReference>
<dbReference type="Gene3D" id="3.30.1540.10">
    <property type="entry name" value="formyl-coa transferase, domain 3"/>
    <property type="match status" value="1"/>
</dbReference>
<protein>
    <submittedName>
        <fullName evidence="2">CoA transferase</fullName>
    </submittedName>
</protein>
<proteinExistence type="predicted"/>
<evidence type="ECO:0000313" key="3">
    <source>
        <dbReference type="Proteomes" id="UP000440096"/>
    </source>
</evidence>
<gene>
    <name evidence="2" type="ORF">GKO32_00815</name>
</gene>
<dbReference type="Gene3D" id="3.40.50.10540">
    <property type="entry name" value="Crotonobetainyl-coa:carnitine coa-transferase, domain 1"/>
    <property type="match status" value="1"/>
</dbReference>
<dbReference type="PANTHER" id="PTHR48207:SF3">
    <property type="entry name" value="SUCCINATE--HYDROXYMETHYLGLUTARATE COA-TRANSFERASE"/>
    <property type="match status" value="1"/>
</dbReference>
<dbReference type="AlphaFoldDB" id="A0A6N7YW18"/>
<dbReference type="InterPro" id="IPR050483">
    <property type="entry name" value="CoA-transferase_III_domain"/>
</dbReference>
<reference evidence="2 3" key="1">
    <citation type="submission" date="2019-11" db="EMBL/GenBank/DDBJ databases">
        <title>Draft genome of Amycolatopsis RM579.</title>
        <authorList>
            <person name="Duangmal K."/>
            <person name="Mingma R."/>
        </authorList>
    </citation>
    <scope>NUCLEOTIDE SEQUENCE [LARGE SCALE GENOMIC DNA]</scope>
    <source>
        <strain evidence="2 3">RM579</strain>
    </source>
</reference>
<accession>A0A6N7YW18</accession>
<name>A0A6N7YW18_9PSEU</name>
<keyword evidence="3" id="KW-1185">Reference proteome</keyword>
<dbReference type="OrthoDB" id="9797653at2"/>
<dbReference type="InterPro" id="IPR044855">
    <property type="entry name" value="CoA-Trfase_III_dom3_sf"/>
</dbReference>
<dbReference type="EMBL" id="WMBA01000001">
    <property type="protein sequence ID" value="MTD52529.1"/>
    <property type="molecule type" value="Genomic_DNA"/>
</dbReference>
<dbReference type="SUPFAM" id="SSF89796">
    <property type="entry name" value="CoA-transferase family III (CaiB/BaiF)"/>
    <property type="match status" value="1"/>
</dbReference>
<keyword evidence="1 2" id="KW-0808">Transferase</keyword>
<dbReference type="Proteomes" id="UP000440096">
    <property type="component" value="Unassembled WGS sequence"/>
</dbReference>
<dbReference type="InterPro" id="IPR023606">
    <property type="entry name" value="CoA-Trfase_III_dom_1_sf"/>
</dbReference>
<dbReference type="Pfam" id="PF02515">
    <property type="entry name" value="CoA_transf_3"/>
    <property type="match status" value="1"/>
</dbReference>
<evidence type="ECO:0000313" key="2">
    <source>
        <dbReference type="EMBL" id="MTD52529.1"/>
    </source>
</evidence>
<sequence length="395" mass="42639">MVRSRPLEGVRVLELGNYIAAPTAGRLLADFGAEVIKVERPGTGDELRNWRLYAGTTSMLFRTINRNKKSVVLDLKTDEGRRDVIRLASQCDIIIENFRPGTLERWGIGPDVLNEHNPALVFVRISAFGQTGPLASRPGFAAVAEAFGGLRELVGSPDQPPSRVGVSIGDSIAGLYAAFGAMMILFQSKRGQPLSLADRTIDVALNEAVFSMMESLIADYLAYGVERKRTGGRTEGIAPSNAYLCGDGKSIVVAGNSDAIFRRLMSAIDRPDLAGDPELATNDRRWLRRDELDAAISDWTSGRTSAKALEILDGAGVPAGPILTAADIVNDEQYKARNMIQYFPVDVGRSEPASVGFPGIVPVIGDRSLSIRSVGPDLGEHNREIRGRYLGGEGE</sequence>
<organism evidence="2 3">
    <name type="scientific">Amycolatopsis pithecellobii</name>
    <dbReference type="NCBI Taxonomy" id="664692"/>
    <lineage>
        <taxon>Bacteria</taxon>
        <taxon>Bacillati</taxon>
        <taxon>Actinomycetota</taxon>
        <taxon>Actinomycetes</taxon>
        <taxon>Pseudonocardiales</taxon>
        <taxon>Pseudonocardiaceae</taxon>
        <taxon>Amycolatopsis</taxon>
    </lineage>
</organism>
<dbReference type="RefSeq" id="WP_154754781.1">
    <property type="nucleotide sequence ID" value="NZ_WMBA01000001.1"/>
</dbReference>